<dbReference type="InterPro" id="IPR012455">
    <property type="entry name" value="DUF1660"/>
</dbReference>
<dbReference type="Pfam" id="PF07874">
    <property type="entry name" value="DUF1660"/>
    <property type="match status" value="1"/>
</dbReference>
<evidence type="ECO:0000313" key="1">
    <source>
        <dbReference type="EMBL" id="MFK2905020.1"/>
    </source>
</evidence>
<dbReference type="RefSeq" id="WP_404634071.1">
    <property type="nucleotide sequence ID" value="NZ_JADIKM010000003.1"/>
</dbReference>
<keyword evidence="2" id="KW-1185">Reference proteome</keyword>
<accession>A0ABW8JXQ2</accession>
<reference evidence="1 2" key="1">
    <citation type="submission" date="2020-10" db="EMBL/GenBank/DDBJ databases">
        <title>Phylogeny of dyella-like bacteria.</title>
        <authorList>
            <person name="Fu J."/>
        </authorList>
    </citation>
    <scope>NUCLEOTIDE SEQUENCE [LARGE SCALE GENOMIC DNA]</scope>
    <source>
        <strain evidence="1 2">Gsoil3046</strain>
    </source>
</reference>
<comment type="caution">
    <text evidence="1">The sequence shown here is derived from an EMBL/GenBank/DDBJ whole genome shotgun (WGS) entry which is preliminary data.</text>
</comment>
<dbReference type="EMBL" id="JADIKM010000003">
    <property type="protein sequence ID" value="MFK2905020.1"/>
    <property type="molecule type" value="Genomic_DNA"/>
</dbReference>
<sequence>MKAKLRCRLMGHRLDPYASYYYAIDRCMRCDCEVQIGVLRVERIKVRIAIEWQFAKEWFSSFLARFRPCPDCGKKWGRHDENIDHLPF</sequence>
<evidence type="ECO:0000313" key="2">
    <source>
        <dbReference type="Proteomes" id="UP001620460"/>
    </source>
</evidence>
<name>A0ABW8JXQ2_9GAMM</name>
<organism evidence="1 2">
    <name type="scientific">Dyella ginsengisoli</name>
    <dbReference type="NCBI Taxonomy" id="363848"/>
    <lineage>
        <taxon>Bacteria</taxon>
        <taxon>Pseudomonadati</taxon>
        <taxon>Pseudomonadota</taxon>
        <taxon>Gammaproteobacteria</taxon>
        <taxon>Lysobacterales</taxon>
        <taxon>Rhodanobacteraceae</taxon>
        <taxon>Dyella</taxon>
    </lineage>
</organism>
<proteinExistence type="predicted"/>
<protein>
    <submittedName>
        <fullName evidence="1">Uncharacterized protein</fullName>
    </submittedName>
</protein>
<dbReference type="Proteomes" id="UP001620460">
    <property type="component" value="Unassembled WGS sequence"/>
</dbReference>
<gene>
    <name evidence="1" type="ORF">ISP17_13745</name>
</gene>